<feature type="compositionally biased region" description="Basic and acidic residues" evidence="1">
    <location>
        <begin position="104"/>
        <end position="113"/>
    </location>
</feature>
<dbReference type="CDD" id="cd00132">
    <property type="entry name" value="CRIB"/>
    <property type="match status" value="1"/>
</dbReference>
<comment type="caution">
    <text evidence="3">The sequence shown here is derived from an EMBL/GenBank/DDBJ whole genome shotgun (WGS) entry which is preliminary data.</text>
</comment>
<dbReference type="Proteomes" id="UP001159364">
    <property type="component" value="Linkage Group LG08"/>
</dbReference>
<feature type="compositionally biased region" description="Basic and acidic residues" evidence="1">
    <location>
        <begin position="209"/>
        <end position="223"/>
    </location>
</feature>
<dbReference type="EMBL" id="JAIWQS010000008">
    <property type="protein sequence ID" value="KAJ8899474.1"/>
    <property type="molecule type" value="Genomic_DNA"/>
</dbReference>
<dbReference type="InterPro" id="IPR000095">
    <property type="entry name" value="CRIB_dom"/>
</dbReference>
<dbReference type="PANTHER" id="PTHR46325:SF39">
    <property type="entry name" value="CRIB DOMAIN-CONTAINING PROTEIN RIC8"/>
    <property type="match status" value="1"/>
</dbReference>
<feature type="compositionally biased region" description="Basic and acidic residues" evidence="1">
    <location>
        <begin position="124"/>
        <end position="134"/>
    </location>
</feature>
<organism evidence="3 4">
    <name type="scientific">Erythroxylum novogranatense</name>
    <dbReference type="NCBI Taxonomy" id="1862640"/>
    <lineage>
        <taxon>Eukaryota</taxon>
        <taxon>Viridiplantae</taxon>
        <taxon>Streptophyta</taxon>
        <taxon>Embryophyta</taxon>
        <taxon>Tracheophyta</taxon>
        <taxon>Spermatophyta</taxon>
        <taxon>Magnoliopsida</taxon>
        <taxon>eudicotyledons</taxon>
        <taxon>Gunneridae</taxon>
        <taxon>Pentapetalae</taxon>
        <taxon>rosids</taxon>
        <taxon>fabids</taxon>
        <taxon>Malpighiales</taxon>
        <taxon>Erythroxylaceae</taxon>
        <taxon>Erythroxylum</taxon>
    </lineage>
</organism>
<reference evidence="3 4" key="1">
    <citation type="submission" date="2021-09" db="EMBL/GenBank/DDBJ databases">
        <title>Genomic insights and catalytic innovation underlie evolution of tropane alkaloids biosynthesis.</title>
        <authorList>
            <person name="Wang Y.-J."/>
            <person name="Tian T."/>
            <person name="Huang J.-P."/>
            <person name="Huang S.-X."/>
        </authorList>
    </citation>
    <scope>NUCLEOTIDE SEQUENCE [LARGE SCALE GENOMIC DNA]</scope>
    <source>
        <strain evidence="3">KIB-2018</strain>
        <tissue evidence="3">Leaf</tissue>
    </source>
</reference>
<evidence type="ECO:0000313" key="3">
    <source>
        <dbReference type="EMBL" id="KAJ8899474.1"/>
    </source>
</evidence>
<evidence type="ECO:0000259" key="2">
    <source>
        <dbReference type="PROSITE" id="PS50108"/>
    </source>
</evidence>
<keyword evidence="4" id="KW-1185">Reference proteome</keyword>
<dbReference type="PROSITE" id="PS50108">
    <property type="entry name" value="CRIB"/>
    <property type="match status" value="1"/>
</dbReference>
<gene>
    <name evidence="3" type="ORF">K2173_018448</name>
</gene>
<sequence>MSNNKMKGLLKGLRYISQIFENEKDGEMHIGFPTDVKHVAHIGWDDGPSVNQPSWMNEYKGPPGLASSAPLNVNGEMEDAPVKWVSQANDSGYSTGEGDTGSPSRDRDAELSKPSRLRSSAASRTDESSTTEKTKQRRPSKHTGTRELPDGAKPTRHPKDPTKGGESASNPSDIPKKIRRRKPKEEESTRSRSKAHAPDSDAVSVLKSNDNELGHSSLEESADKGCTGIS</sequence>
<name>A0AAV8UAL2_9ROSI</name>
<feature type="domain" description="CRIB" evidence="2">
    <location>
        <begin position="30"/>
        <end position="43"/>
    </location>
</feature>
<accession>A0AAV8UAL2</accession>
<protein>
    <recommendedName>
        <fullName evidence="2">CRIB domain-containing protein</fullName>
    </recommendedName>
</protein>
<dbReference type="AlphaFoldDB" id="A0AAV8UAL2"/>
<feature type="region of interest" description="Disordered" evidence="1">
    <location>
        <begin position="53"/>
        <end position="230"/>
    </location>
</feature>
<dbReference type="PANTHER" id="PTHR46325">
    <property type="entry name" value="CRIB DOMAIN-CONTAINING PROTEIN RIC8"/>
    <property type="match status" value="1"/>
</dbReference>
<proteinExistence type="predicted"/>
<evidence type="ECO:0000313" key="4">
    <source>
        <dbReference type="Proteomes" id="UP001159364"/>
    </source>
</evidence>
<dbReference type="SMART" id="SM00285">
    <property type="entry name" value="PBD"/>
    <property type="match status" value="1"/>
</dbReference>
<evidence type="ECO:0000256" key="1">
    <source>
        <dbReference type="SAM" id="MobiDB-lite"/>
    </source>
</evidence>